<evidence type="ECO:0000313" key="9">
    <source>
        <dbReference type="Proteomes" id="UP000193553"/>
    </source>
</evidence>
<evidence type="ECO:0000256" key="2">
    <source>
        <dbReference type="ARBA" id="ARBA00022475"/>
    </source>
</evidence>
<dbReference type="InterPro" id="IPR001851">
    <property type="entry name" value="ABC_transp_permease"/>
</dbReference>
<evidence type="ECO:0000256" key="4">
    <source>
        <dbReference type="ARBA" id="ARBA00022989"/>
    </source>
</evidence>
<dbReference type="GO" id="GO:0015658">
    <property type="term" value="F:branched-chain amino acid transmembrane transporter activity"/>
    <property type="evidence" value="ECO:0007669"/>
    <property type="project" value="InterPro"/>
</dbReference>
<name>A0A1X3G942_9BRAD</name>
<dbReference type="CDD" id="cd06581">
    <property type="entry name" value="TM_PBP1_LivM_like"/>
    <property type="match status" value="1"/>
</dbReference>
<feature type="transmembrane region" description="Helical" evidence="6">
    <location>
        <begin position="32"/>
        <end position="51"/>
    </location>
</feature>
<keyword evidence="2" id="KW-1003">Cell membrane</keyword>
<dbReference type="GO" id="GO:0005886">
    <property type="term" value="C:plasma membrane"/>
    <property type="evidence" value="ECO:0007669"/>
    <property type="project" value="UniProtKB-SubCell"/>
</dbReference>
<evidence type="ECO:0000256" key="5">
    <source>
        <dbReference type="ARBA" id="ARBA00023136"/>
    </source>
</evidence>
<accession>A0A1X3G942</accession>
<keyword evidence="3 6" id="KW-0812">Transmembrane</keyword>
<feature type="transmembrane region" description="Helical" evidence="6">
    <location>
        <begin position="241"/>
        <end position="265"/>
    </location>
</feature>
<dbReference type="PANTHER" id="PTHR30482:SF10">
    <property type="entry name" value="HIGH-AFFINITY BRANCHED-CHAIN AMINO ACID TRANSPORT PROTEIN BRAE"/>
    <property type="match status" value="1"/>
</dbReference>
<dbReference type="Proteomes" id="UP000193553">
    <property type="component" value="Unassembled WGS sequence"/>
</dbReference>
<feature type="transmembrane region" description="Helical" evidence="6">
    <location>
        <begin position="58"/>
        <end position="75"/>
    </location>
</feature>
<evidence type="ECO:0000256" key="3">
    <source>
        <dbReference type="ARBA" id="ARBA00022692"/>
    </source>
</evidence>
<feature type="transmembrane region" description="Helical" evidence="6">
    <location>
        <begin position="205"/>
        <end position="229"/>
    </location>
</feature>
<protein>
    <submittedName>
        <fullName evidence="7">Branched-chain amino acid ABC transporter permease</fullName>
    </submittedName>
</protein>
<dbReference type="PANTHER" id="PTHR30482">
    <property type="entry name" value="HIGH-AFFINITY BRANCHED-CHAIN AMINO ACID TRANSPORT SYSTEM PERMEASE"/>
    <property type="match status" value="1"/>
</dbReference>
<organism evidence="7 9">
    <name type="scientific">Bradyrhizobium canariense</name>
    <dbReference type="NCBI Taxonomy" id="255045"/>
    <lineage>
        <taxon>Bacteria</taxon>
        <taxon>Pseudomonadati</taxon>
        <taxon>Pseudomonadota</taxon>
        <taxon>Alphaproteobacteria</taxon>
        <taxon>Hyphomicrobiales</taxon>
        <taxon>Nitrobacteraceae</taxon>
        <taxon>Bradyrhizobium</taxon>
    </lineage>
</organism>
<feature type="transmembrane region" description="Helical" evidence="6">
    <location>
        <begin position="156"/>
        <end position="174"/>
    </location>
</feature>
<dbReference type="Proteomes" id="UP000193884">
    <property type="component" value="Unassembled WGS sequence"/>
</dbReference>
<sequence length="323" mass="34035">MRRLIWLSVVAAFAICYPLLLSSPFQQRLGALVLLYAIAASAWNIVGGYAGQVSVGHVVFFGCGAYAAMGSYAKFGLSPLFGIPGGIVLAVGLAAIIGVPTLRLSGHYFSMATIAVAETMRLIVTNTDWLGAAVGLSGPTVPRNIFDLSFLSSLPYYYLFLAILVITLLITWWMTNSRMGFYLRAIKDSERAARSLGAPASRTKLHAYMLSAALTSVAGALYAMMFGFVDPESGFGILISVKILIMAALGGAGLLFGPLVGAAILVPLEEISNSWLGGKGAGLTFVLYGAIIVVIARFQPGGLLSLFTRRSKPTKDTGAGHAP</sequence>
<dbReference type="STRING" id="255045.SAMN05444158_1954"/>
<evidence type="ECO:0000313" key="7">
    <source>
        <dbReference type="EMBL" id="OSJ02334.1"/>
    </source>
</evidence>
<gene>
    <name evidence="8" type="ORF">BST63_35000</name>
    <name evidence="7" type="ORF">BSZ18_36580</name>
</gene>
<comment type="caution">
    <text evidence="7">The sequence shown here is derived from an EMBL/GenBank/DDBJ whole genome shotgun (WGS) entry which is preliminary data.</text>
</comment>
<keyword evidence="5 6" id="KW-0472">Membrane</keyword>
<reference evidence="9 10" key="1">
    <citation type="submission" date="2017-03" db="EMBL/GenBank/DDBJ databases">
        <title>Whole genome sequences of fourteen strains of Bradyrhizobium canariense and one strain of Bradyrhizobium japonicum isolated from Lupinus (Papilionoideae: Genisteae) species in Algeria.</title>
        <authorList>
            <person name="Crovadore J."/>
            <person name="Chekireb D."/>
            <person name="Brachmann A."/>
            <person name="Chablais R."/>
            <person name="Cochard B."/>
            <person name="Lefort F."/>
        </authorList>
    </citation>
    <scope>NUCLEOTIDE SEQUENCE [LARGE SCALE GENOMIC DNA]</scope>
    <source>
        <strain evidence="7 9">UBMA195</strain>
        <strain evidence="8 10">UBMAN05</strain>
    </source>
</reference>
<keyword evidence="10" id="KW-1185">Reference proteome</keyword>
<dbReference type="EMBL" id="NAFK01000177">
    <property type="protein sequence ID" value="OSJ20951.1"/>
    <property type="molecule type" value="Genomic_DNA"/>
</dbReference>
<dbReference type="RefSeq" id="WP_085352789.1">
    <property type="nucleotide sequence ID" value="NZ_NAEX01000187.1"/>
</dbReference>
<dbReference type="OrthoDB" id="9814461at2"/>
<evidence type="ECO:0000256" key="1">
    <source>
        <dbReference type="ARBA" id="ARBA00004651"/>
    </source>
</evidence>
<dbReference type="Pfam" id="PF02653">
    <property type="entry name" value="BPD_transp_2"/>
    <property type="match status" value="1"/>
</dbReference>
<dbReference type="EMBL" id="NAFI01000189">
    <property type="protein sequence ID" value="OSJ02334.1"/>
    <property type="molecule type" value="Genomic_DNA"/>
</dbReference>
<feature type="transmembrane region" description="Helical" evidence="6">
    <location>
        <begin position="81"/>
        <end position="102"/>
    </location>
</feature>
<evidence type="ECO:0000313" key="10">
    <source>
        <dbReference type="Proteomes" id="UP000193884"/>
    </source>
</evidence>
<keyword evidence="4 6" id="KW-1133">Transmembrane helix</keyword>
<dbReference type="AlphaFoldDB" id="A0A1X3G942"/>
<proteinExistence type="predicted"/>
<evidence type="ECO:0000313" key="8">
    <source>
        <dbReference type="EMBL" id="OSJ20951.1"/>
    </source>
</evidence>
<dbReference type="InterPro" id="IPR043428">
    <property type="entry name" value="LivM-like"/>
</dbReference>
<comment type="subcellular location">
    <subcellularLocation>
        <location evidence="1">Cell membrane</location>
        <topology evidence="1">Multi-pass membrane protein</topology>
    </subcellularLocation>
</comment>
<evidence type="ECO:0000256" key="6">
    <source>
        <dbReference type="SAM" id="Phobius"/>
    </source>
</evidence>